<evidence type="ECO:0000256" key="6">
    <source>
        <dbReference type="ARBA" id="ARBA00023274"/>
    </source>
</evidence>
<protein>
    <recommendedName>
        <fullName evidence="8">PPPDE domain-containing protein</fullName>
    </recommendedName>
</protein>
<evidence type="ECO:0000256" key="2">
    <source>
        <dbReference type="ARBA" id="ARBA00008140"/>
    </source>
</evidence>
<keyword evidence="3" id="KW-0645">Protease</keyword>
<dbReference type="GO" id="GO:0003735">
    <property type="term" value="F:structural constituent of ribosome"/>
    <property type="evidence" value="ECO:0007669"/>
    <property type="project" value="InterPro"/>
</dbReference>
<dbReference type="GO" id="GO:0016579">
    <property type="term" value="P:protein deubiquitination"/>
    <property type="evidence" value="ECO:0007669"/>
    <property type="project" value="TreeGrafter"/>
</dbReference>
<evidence type="ECO:0000256" key="1">
    <source>
        <dbReference type="ARBA" id="ARBA00006700"/>
    </source>
</evidence>
<dbReference type="InterPro" id="IPR012677">
    <property type="entry name" value="Nucleotide-bd_a/b_plait_sf"/>
</dbReference>
<dbReference type="PROSITE" id="PS51858">
    <property type="entry name" value="PPPDE"/>
    <property type="match status" value="1"/>
</dbReference>
<sequence length="721" mass="78990">MCSNNNTSRELVKEKIPQKGAGQIPLRIPRSDSASQTMPTYIINGQRIVAESPQAAYSRVSGVTQMPAVHSAGIRHVTAQSARRAVAHGADVSKVTWADWRAGGWALTEKSFAATPLAAYWETIDNRPLAADDFFGRQAIYARIMGEKRLAPLFTRSDGLLLHGLPSAHFLWGYAVQLDWQWRSGRLGCEVGDSSIAPESWWGRMNYTLCALPYVAAADAGLLELASEFVASGGAEEASRPELAVWKAHTATLNAATPLYSAEFALQPVSEQSFGAGWARFVEVLAALHFRTDLDFIAQTGAGYLPPHVLDAAGQGDDNTVRGGDACSPEDVARIQETVQITRQTNNLGDCAFSLMLGFWQRIGRNFQCRVAAPAVIQSSSKPEAKGRAAAQLLWWFPWPGKADKIELPRKVRFIVFGMQRSVFLVDIKATKPKIKEAVRQLYDVKCAKVNTLIRPDGRKKGSRRQCFVFKRDVLPCHGYDCKRESKRAPRIDYFYPVAMLCPFGVFLEFALFSSSRLRADGFVQQRGGSARKPPAAPQPVTLHIYDVGSGAFHTGVEIYGLEWSFNNLPHHLTPHGDPLTGIFCSRPKTVTVHNYAESVEVGKTRKTQEEFALLLTKMEASWRADTFNVLKKNCCHFCDDLCRELGVGGIPDRVLNLASLGGGISDACSAPHMGCLWSSSETQSAASQAGVGARRAPPARGRRQMAMAGVSTADEVTIDR</sequence>
<feature type="region of interest" description="Disordered" evidence="7">
    <location>
        <begin position="1"/>
        <end position="32"/>
    </location>
</feature>
<feature type="compositionally biased region" description="Low complexity" evidence="7">
    <location>
        <begin position="687"/>
        <end position="711"/>
    </location>
</feature>
<comment type="caution">
    <text evidence="9">The sequence shown here is derived from an EMBL/GenBank/DDBJ whole genome shotgun (WGS) entry which is preliminary data.</text>
</comment>
<dbReference type="Pfam" id="PF00276">
    <property type="entry name" value="Ribosomal_L23"/>
    <property type="match status" value="1"/>
</dbReference>
<comment type="similarity">
    <text evidence="1">Belongs to the universal ribosomal protein uL23 family.</text>
</comment>
<dbReference type="EMBL" id="CAJNNW010036527">
    <property type="protein sequence ID" value="CAE8735248.1"/>
    <property type="molecule type" value="Genomic_DNA"/>
</dbReference>
<gene>
    <name evidence="9" type="ORF">PGLA2088_LOCUS47736</name>
</gene>
<evidence type="ECO:0000259" key="8">
    <source>
        <dbReference type="PROSITE" id="PS51858"/>
    </source>
</evidence>
<dbReference type="PANTHER" id="PTHR12378">
    <property type="entry name" value="DESUMOYLATING ISOPEPTIDASE"/>
    <property type="match status" value="1"/>
</dbReference>
<dbReference type="GO" id="GO:0006412">
    <property type="term" value="P:translation"/>
    <property type="evidence" value="ECO:0007669"/>
    <property type="project" value="InterPro"/>
</dbReference>
<feature type="domain" description="PPPDE" evidence="8">
    <location>
        <begin position="539"/>
        <end position="670"/>
    </location>
</feature>
<organism evidence="9 10">
    <name type="scientific">Polarella glacialis</name>
    <name type="common">Dinoflagellate</name>
    <dbReference type="NCBI Taxonomy" id="89957"/>
    <lineage>
        <taxon>Eukaryota</taxon>
        <taxon>Sar</taxon>
        <taxon>Alveolata</taxon>
        <taxon>Dinophyceae</taxon>
        <taxon>Suessiales</taxon>
        <taxon>Suessiaceae</taxon>
        <taxon>Polarella</taxon>
    </lineage>
</organism>
<dbReference type="SMART" id="SM01179">
    <property type="entry name" value="DUF862"/>
    <property type="match status" value="1"/>
</dbReference>
<dbReference type="Gene3D" id="3.90.1720.30">
    <property type="entry name" value="PPPDE domains"/>
    <property type="match status" value="1"/>
</dbReference>
<dbReference type="Gene3D" id="3.30.70.330">
    <property type="match status" value="1"/>
</dbReference>
<name>A0A813LR03_POLGL</name>
<reference evidence="9" key="1">
    <citation type="submission" date="2021-02" db="EMBL/GenBank/DDBJ databases">
        <authorList>
            <person name="Dougan E. K."/>
            <person name="Rhodes N."/>
            <person name="Thang M."/>
            <person name="Chan C."/>
        </authorList>
    </citation>
    <scope>NUCLEOTIDE SEQUENCE</scope>
</reference>
<proteinExistence type="inferred from homology"/>
<dbReference type="InterPro" id="IPR008499">
    <property type="entry name" value="Leg1"/>
</dbReference>
<accession>A0A813LR03</accession>
<dbReference type="InterPro" id="IPR008580">
    <property type="entry name" value="PPPDE_dom"/>
</dbReference>
<dbReference type="PANTHER" id="PTHR12378:SF80">
    <property type="entry name" value="IP06716P-RELATED"/>
    <property type="match status" value="1"/>
</dbReference>
<keyword evidence="5" id="KW-0689">Ribosomal protein</keyword>
<dbReference type="GO" id="GO:0005840">
    <property type="term" value="C:ribosome"/>
    <property type="evidence" value="ECO:0007669"/>
    <property type="project" value="UniProtKB-KW"/>
</dbReference>
<evidence type="ECO:0000313" key="10">
    <source>
        <dbReference type="Proteomes" id="UP000626109"/>
    </source>
</evidence>
<keyword evidence="6" id="KW-0687">Ribonucleoprotein</keyword>
<dbReference type="GO" id="GO:1990904">
    <property type="term" value="C:ribonucleoprotein complex"/>
    <property type="evidence" value="ECO:0007669"/>
    <property type="project" value="UniProtKB-KW"/>
</dbReference>
<dbReference type="GO" id="GO:0101005">
    <property type="term" value="F:deubiquitinase activity"/>
    <property type="evidence" value="ECO:0007669"/>
    <property type="project" value="TreeGrafter"/>
</dbReference>
<dbReference type="InterPro" id="IPR042266">
    <property type="entry name" value="PPPDE_sf"/>
</dbReference>
<dbReference type="Proteomes" id="UP000626109">
    <property type="component" value="Unassembled WGS sequence"/>
</dbReference>
<evidence type="ECO:0000256" key="4">
    <source>
        <dbReference type="ARBA" id="ARBA00022801"/>
    </source>
</evidence>
<dbReference type="Pfam" id="PF05612">
    <property type="entry name" value="Leg1"/>
    <property type="match status" value="2"/>
</dbReference>
<evidence type="ECO:0000313" key="9">
    <source>
        <dbReference type="EMBL" id="CAE8735248.1"/>
    </source>
</evidence>
<evidence type="ECO:0000256" key="3">
    <source>
        <dbReference type="ARBA" id="ARBA00022670"/>
    </source>
</evidence>
<evidence type="ECO:0000256" key="7">
    <source>
        <dbReference type="SAM" id="MobiDB-lite"/>
    </source>
</evidence>
<feature type="region of interest" description="Disordered" evidence="7">
    <location>
        <begin position="687"/>
        <end position="721"/>
    </location>
</feature>
<evidence type="ECO:0000256" key="5">
    <source>
        <dbReference type="ARBA" id="ARBA00022980"/>
    </source>
</evidence>
<dbReference type="GO" id="GO:0006508">
    <property type="term" value="P:proteolysis"/>
    <property type="evidence" value="ECO:0007669"/>
    <property type="project" value="UniProtKB-KW"/>
</dbReference>
<dbReference type="SUPFAM" id="SSF54189">
    <property type="entry name" value="Ribosomal proteins S24e, L23 and L15e"/>
    <property type="match status" value="1"/>
</dbReference>
<comment type="similarity">
    <text evidence="2">Belongs to the DeSI family.</text>
</comment>
<dbReference type="Pfam" id="PF05903">
    <property type="entry name" value="Peptidase_C97"/>
    <property type="match status" value="1"/>
</dbReference>
<dbReference type="AlphaFoldDB" id="A0A813LR03"/>
<dbReference type="InterPro" id="IPR013025">
    <property type="entry name" value="Ribosomal_uL23-like"/>
</dbReference>
<dbReference type="InterPro" id="IPR012678">
    <property type="entry name" value="Ribosomal_uL23/eL15/eS24_sf"/>
</dbReference>
<keyword evidence="4" id="KW-0378">Hydrolase</keyword>